<reference evidence="2 3" key="1">
    <citation type="submission" date="2024-01" db="EMBL/GenBank/DDBJ databases">
        <title>The genomes of 5 underutilized Papilionoideae crops provide insights into root nodulation and disease resistanc.</title>
        <authorList>
            <person name="Jiang F."/>
        </authorList>
    </citation>
    <scope>NUCLEOTIDE SEQUENCE [LARGE SCALE GENOMIC DNA]</scope>
    <source>
        <strain evidence="2">DUOXIRENSHENG_FW03</strain>
        <tissue evidence="2">Leaves</tissue>
    </source>
</reference>
<dbReference type="EMBL" id="JAYMYS010000005">
    <property type="protein sequence ID" value="KAK7391705.1"/>
    <property type="molecule type" value="Genomic_DNA"/>
</dbReference>
<protein>
    <submittedName>
        <fullName evidence="2">Uncharacterized protein</fullName>
    </submittedName>
</protein>
<evidence type="ECO:0000256" key="1">
    <source>
        <dbReference type="SAM" id="MobiDB-lite"/>
    </source>
</evidence>
<dbReference type="AlphaFoldDB" id="A0AAN9XGW0"/>
<comment type="caution">
    <text evidence="2">The sequence shown here is derived from an EMBL/GenBank/DDBJ whole genome shotgun (WGS) entry which is preliminary data.</text>
</comment>
<feature type="compositionally biased region" description="Basic and acidic residues" evidence="1">
    <location>
        <begin position="21"/>
        <end position="35"/>
    </location>
</feature>
<sequence>MVRTSAGGVSAFSSGAPANQRRRDLGEGKRARDGDGAGSPGGENTVENRWNGRRNRDEEPLELATRLISAEAPRSDGIWAVETRRRAAGSGGRNAISAAMRSGPISDLRPSLLQIGKRRSKRSPSRRDLGGRCVAKSHWSGQNAAKRARFEARRWSAETRSPPLFPISALHPGGTVPKAAARQGRDQRQTTGRAAGPGGRLSCAVGAYAQIRRSFFHPTRLPGSLSFKNP</sequence>
<feature type="region of interest" description="Disordered" evidence="1">
    <location>
        <begin position="1"/>
        <end position="58"/>
    </location>
</feature>
<feature type="compositionally biased region" description="Low complexity" evidence="1">
    <location>
        <begin position="1"/>
        <end position="18"/>
    </location>
</feature>
<proteinExistence type="predicted"/>
<keyword evidence="3" id="KW-1185">Reference proteome</keyword>
<organism evidence="2 3">
    <name type="scientific">Psophocarpus tetragonolobus</name>
    <name type="common">Winged bean</name>
    <name type="synonym">Dolichos tetragonolobus</name>
    <dbReference type="NCBI Taxonomy" id="3891"/>
    <lineage>
        <taxon>Eukaryota</taxon>
        <taxon>Viridiplantae</taxon>
        <taxon>Streptophyta</taxon>
        <taxon>Embryophyta</taxon>
        <taxon>Tracheophyta</taxon>
        <taxon>Spermatophyta</taxon>
        <taxon>Magnoliopsida</taxon>
        <taxon>eudicotyledons</taxon>
        <taxon>Gunneridae</taxon>
        <taxon>Pentapetalae</taxon>
        <taxon>rosids</taxon>
        <taxon>fabids</taxon>
        <taxon>Fabales</taxon>
        <taxon>Fabaceae</taxon>
        <taxon>Papilionoideae</taxon>
        <taxon>50 kb inversion clade</taxon>
        <taxon>NPAAA clade</taxon>
        <taxon>indigoferoid/millettioid clade</taxon>
        <taxon>Phaseoleae</taxon>
        <taxon>Psophocarpus</taxon>
    </lineage>
</organism>
<evidence type="ECO:0000313" key="3">
    <source>
        <dbReference type="Proteomes" id="UP001386955"/>
    </source>
</evidence>
<evidence type="ECO:0000313" key="2">
    <source>
        <dbReference type="EMBL" id="KAK7391705.1"/>
    </source>
</evidence>
<accession>A0AAN9XGW0</accession>
<gene>
    <name evidence="2" type="ORF">VNO78_20124</name>
</gene>
<feature type="region of interest" description="Disordered" evidence="1">
    <location>
        <begin position="162"/>
        <end position="201"/>
    </location>
</feature>
<dbReference type="Proteomes" id="UP001386955">
    <property type="component" value="Unassembled WGS sequence"/>
</dbReference>
<name>A0AAN9XGW0_PSOTE</name>